<protein>
    <recommendedName>
        <fullName evidence="2">Tudor domain-containing protein</fullName>
    </recommendedName>
</protein>
<evidence type="ECO:0000313" key="3">
    <source>
        <dbReference type="Ensembl" id="ENSEBUP00000007624.1"/>
    </source>
</evidence>
<dbReference type="Proteomes" id="UP000694388">
    <property type="component" value="Unplaced"/>
</dbReference>
<keyword evidence="4" id="KW-1185">Reference proteome</keyword>
<dbReference type="PROSITE" id="PS50304">
    <property type="entry name" value="TUDOR"/>
    <property type="match status" value="4"/>
</dbReference>
<evidence type="ECO:0000313" key="4">
    <source>
        <dbReference type="Proteomes" id="UP000694388"/>
    </source>
</evidence>
<name>A0A8C4NGZ3_EPTBU</name>
<sequence>MAFPHKMAFLHKMMVSRSQLRCLPVRFARLPVQAFLCRLLYQGTGPPSWNDEQTAMLRSLVNGRSLVALLSCYSERDKCYSVVLLDQHNSRSINGELSRCAHSTRCANTTLFQIEAGGDGGDGDGEGGDDCGGSGEDCGGGGCEDFSISSRETKLSLKLVSPYEQLTFRPGQSLDVQVSSISTPGEFSCQLMKHVSSLKRLMHMLQLSCDNATYKPIAFPGPCAARCNVDRRWHRGFALGPVQNGTQVCVVFVDYGNDDLVMVQDLLPLPDCFLSDPAYAFRCCLYKLTSVSNCWSTDAADVFQELVEDLLKSGTPMKCNVFMLLGLASGENTYVVDISTPFQDVSGTLVSRRFARYLEVPALLAPGETFRSFCYSSHGLKVGSEATVAVVCVKSLSCFFCHLKSNNDQLEAFGKALNDYCNSFCDWYAESLLVPGVVVVALFSSDHCWYRAVVQSDPETDGTVTVEFVDYGNFEKVPAAMVRSISAPFLTQPRMSIPCCIVGSCLDAQKTWSSQVLDCVADLTKSDNLQCKFLHKCDSLWEPMQSCAALVNDAASLVQEEDEDESIVGKLPTVFESPMEPGTRCDVYISVASSPLDFWCQLKVNADGPLWDLMQAIEEQDVTGLAISGPLPPTTFCLARYGEDGALYRACVMETREGSTSVHFVDFGNSDDVNMEDIKQIPIGLANVPPFAFHCQLEGWSSTHEIGFAVFQNLAIEKSFNMEVWSGCIITEFKGKALERQVVLKAVAVVLQLCLGLIAPQKELLIPKSAPSPWPENELCVGQSSPVFLTVVNPNCSFALQLQSWQEVIEGVQSELINVGEELELLTNSPRLGQPCVARYSADDLLYRAEVASLEPGSITVRYVDFGNFETLSHADIKLYELPSSLLAVPALSVQCYVKGLPEHSPAVAAKVCDYLWPFIESSVLCATFCFGISSENQLDLLLVHWPSGDRDQSGESGNLQGSCELETKIQATVEQFQSPVFINHGATLSESNFKEVPVCERVQDDVCDGMVHLICVSDVKNERDDDYDELHETSLPGTNASKEASQKSHFAVPVKELFAEEHAEEENIDKLNEQSIDVESTGVQATCTMLEDDTHSIFPFKSVAEIWKDVENRDFSLHEKGIEEDTMPWQTIFPNDYSADLKNDDGVKEMDEKIMFHVTSPLPELRISQDAKNNETIAELCPTLVQELSSCNLDSSNEHLLEHAPTEFGTTSEAPSILSMEVENSQEGEITITMLADEDEATLVPLKNDDLAALAGGDTKGITFSTICCQSAFLCWSPECSTSPFGSDALAESEEPCVTGVCNPDGAVVVEGRSPEMFFEELSNSKDKDTEVVKLGGENDLQGALLPELSTCQNNTPLDEHVNHLRLNKSDFQCKVWRENNQI</sequence>
<reference evidence="3" key="2">
    <citation type="submission" date="2025-09" db="UniProtKB">
        <authorList>
            <consortium name="Ensembl"/>
        </authorList>
    </citation>
    <scope>IDENTIFICATION</scope>
</reference>
<dbReference type="InterPro" id="IPR050621">
    <property type="entry name" value="Tudor_domain_containing"/>
</dbReference>
<dbReference type="PANTHER" id="PTHR22948:SF15">
    <property type="entry name" value="TUDOR DOMAIN-CONTAINING PROTEIN 6"/>
    <property type="match status" value="1"/>
</dbReference>
<evidence type="ECO:0000259" key="2">
    <source>
        <dbReference type="PROSITE" id="PS50304"/>
    </source>
</evidence>
<organism evidence="3 4">
    <name type="scientific">Eptatretus burgeri</name>
    <name type="common">Inshore hagfish</name>
    <dbReference type="NCBI Taxonomy" id="7764"/>
    <lineage>
        <taxon>Eukaryota</taxon>
        <taxon>Metazoa</taxon>
        <taxon>Chordata</taxon>
        <taxon>Craniata</taxon>
        <taxon>Vertebrata</taxon>
        <taxon>Cyclostomata</taxon>
        <taxon>Myxini</taxon>
        <taxon>Myxiniformes</taxon>
        <taxon>Myxinidae</taxon>
        <taxon>Eptatretinae</taxon>
        <taxon>Eptatretus</taxon>
    </lineage>
</organism>
<dbReference type="Ensembl" id="ENSEBUT00000008111.1">
    <property type="protein sequence ID" value="ENSEBUP00000007624.1"/>
    <property type="gene ID" value="ENSEBUG00000004968.1"/>
</dbReference>
<proteinExistence type="predicted"/>
<feature type="domain" description="Tudor" evidence="2">
    <location>
        <begin position="432"/>
        <end position="492"/>
    </location>
</feature>
<dbReference type="SMART" id="SM00333">
    <property type="entry name" value="TUDOR"/>
    <property type="match status" value="4"/>
</dbReference>
<dbReference type="PANTHER" id="PTHR22948">
    <property type="entry name" value="TUDOR DOMAIN CONTAINING PROTEIN"/>
    <property type="match status" value="1"/>
</dbReference>
<dbReference type="SUPFAM" id="SSF63748">
    <property type="entry name" value="Tudor/PWWP/MBT"/>
    <property type="match status" value="4"/>
</dbReference>
<dbReference type="GeneTree" id="ENSGT00940000171066"/>
<dbReference type="Gene3D" id="2.30.30.140">
    <property type="match status" value="4"/>
</dbReference>
<feature type="domain" description="Tudor" evidence="2">
    <location>
        <begin position="630"/>
        <end position="688"/>
    </location>
</feature>
<dbReference type="OMA" id="HEIGFAV"/>
<dbReference type="Gene3D" id="2.40.50.90">
    <property type="match status" value="5"/>
</dbReference>
<dbReference type="Pfam" id="PF00567">
    <property type="entry name" value="TUDOR"/>
    <property type="match status" value="4"/>
</dbReference>
<feature type="domain" description="Tudor" evidence="2">
    <location>
        <begin position="216"/>
        <end position="276"/>
    </location>
</feature>
<feature type="region of interest" description="Disordered" evidence="1">
    <location>
        <begin position="1026"/>
        <end position="1047"/>
    </location>
</feature>
<accession>A0A8C4NGZ3</accession>
<dbReference type="InterPro" id="IPR002999">
    <property type="entry name" value="Tudor"/>
</dbReference>
<evidence type="ECO:0000256" key="1">
    <source>
        <dbReference type="SAM" id="MobiDB-lite"/>
    </source>
</evidence>
<dbReference type="InterPro" id="IPR035437">
    <property type="entry name" value="SNase_OB-fold_sf"/>
</dbReference>
<dbReference type="FunFam" id="2.30.30.140:FF:000018">
    <property type="entry name" value="Serine/threonine-protein kinase 31"/>
    <property type="match status" value="1"/>
</dbReference>
<reference evidence="3" key="1">
    <citation type="submission" date="2025-08" db="UniProtKB">
        <authorList>
            <consortium name="Ensembl"/>
        </authorList>
    </citation>
    <scope>IDENTIFICATION</scope>
</reference>
<feature type="domain" description="Tudor" evidence="2">
    <location>
        <begin position="829"/>
        <end position="889"/>
    </location>
</feature>